<dbReference type="InterPro" id="IPR011576">
    <property type="entry name" value="Pyridox_Oxase_N"/>
</dbReference>
<organism evidence="4 5">
    <name type="scientific">Isoptericola chiayiensis</name>
    <dbReference type="NCBI Taxonomy" id="579446"/>
    <lineage>
        <taxon>Bacteria</taxon>
        <taxon>Bacillati</taxon>
        <taxon>Actinomycetota</taxon>
        <taxon>Actinomycetes</taxon>
        <taxon>Micrococcales</taxon>
        <taxon>Promicromonosporaceae</taxon>
        <taxon>Isoptericola</taxon>
    </lineage>
</organism>
<evidence type="ECO:0000259" key="3">
    <source>
        <dbReference type="Pfam" id="PF01243"/>
    </source>
</evidence>
<dbReference type="EMBL" id="BAABID010000004">
    <property type="protein sequence ID" value="GAA4720116.1"/>
    <property type="molecule type" value="Genomic_DNA"/>
</dbReference>
<dbReference type="RefSeq" id="WP_345293406.1">
    <property type="nucleotide sequence ID" value="NZ_BAABID010000004.1"/>
</dbReference>
<evidence type="ECO:0000313" key="5">
    <source>
        <dbReference type="Proteomes" id="UP001500956"/>
    </source>
</evidence>
<protein>
    <submittedName>
        <fullName evidence="4">PPOX class F420-dependent oxidoreductase</fullName>
    </submittedName>
</protein>
<keyword evidence="1" id="KW-0560">Oxidoreductase</keyword>
<dbReference type="Proteomes" id="UP001500956">
    <property type="component" value="Unassembled WGS sequence"/>
</dbReference>
<evidence type="ECO:0000256" key="2">
    <source>
        <dbReference type="SAM" id="MobiDB-lite"/>
    </source>
</evidence>
<dbReference type="InterPro" id="IPR012349">
    <property type="entry name" value="Split_barrel_FMN-bd"/>
</dbReference>
<sequence>MSRAAGAGPPGMSATNSDGPAHVPELARTLVAGTHVAHLATLLPDGSPHVVPLWVAWEDDRLAFLTGPGSRKARNVARDPRVAVSVAHTERPWEMAMLRGRVARTVDGAAGWTIVDRIADAYTGAPYPRGEERMAFLIDVEHATAADFG</sequence>
<proteinExistence type="predicted"/>
<dbReference type="PANTHER" id="PTHR35176">
    <property type="entry name" value="HEME OXYGENASE HI_0854-RELATED"/>
    <property type="match status" value="1"/>
</dbReference>
<keyword evidence="5" id="KW-1185">Reference proteome</keyword>
<dbReference type="InterPro" id="IPR052019">
    <property type="entry name" value="F420H2_bilvrd_red/Heme_oxyg"/>
</dbReference>
<dbReference type="SUPFAM" id="SSF50475">
    <property type="entry name" value="FMN-binding split barrel"/>
    <property type="match status" value="1"/>
</dbReference>
<reference evidence="5" key="1">
    <citation type="journal article" date="2019" name="Int. J. Syst. Evol. Microbiol.">
        <title>The Global Catalogue of Microorganisms (GCM) 10K type strain sequencing project: providing services to taxonomists for standard genome sequencing and annotation.</title>
        <authorList>
            <consortium name="The Broad Institute Genomics Platform"/>
            <consortium name="The Broad Institute Genome Sequencing Center for Infectious Disease"/>
            <person name="Wu L."/>
            <person name="Ma J."/>
        </authorList>
    </citation>
    <scope>NUCLEOTIDE SEQUENCE [LARGE SCALE GENOMIC DNA]</scope>
    <source>
        <strain evidence="5">JCM 18063</strain>
    </source>
</reference>
<dbReference type="NCBIfam" id="TIGR03618">
    <property type="entry name" value="Rv1155_F420"/>
    <property type="match status" value="1"/>
</dbReference>
<dbReference type="Gene3D" id="2.30.110.10">
    <property type="entry name" value="Electron Transport, Fmn-binding Protein, Chain A"/>
    <property type="match status" value="1"/>
</dbReference>
<gene>
    <name evidence="4" type="ORF">GCM10023216_06180</name>
</gene>
<comment type="caution">
    <text evidence="4">The sequence shown here is derived from an EMBL/GenBank/DDBJ whole genome shotgun (WGS) entry which is preliminary data.</text>
</comment>
<accession>A0ABP8Y5G6</accession>
<evidence type="ECO:0000313" key="4">
    <source>
        <dbReference type="EMBL" id="GAA4720116.1"/>
    </source>
</evidence>
<feature type="region of interest" description="Disordered" evidence="2">
    <location>
        <begin position="1"/>
        <end position="21"/>
    </location>
</feature>
<name>A0ABP8Y5G6_9MICO</name>
<dbReference type="InterPro" id="IPR019920">
    <property type="entry name" value="F420-binding_dom_put"/>
</dbReference>
<evidence type="ECO:0000256" key="1">
    <source>
        <dbReference type="ARBA" id="ARBA00023002"/>
    </source>
</evidence>
<dbReference type="PANTHER" id="PTHR35176:SF6">
    <property type="entry name" value="HEME OXYGENASE HI_0854-RELATED"/>
    <property type="match status" value="1"/>
</dbReference>
<dbReference type="Pfam" id="PF01243">
    <property type="entry name" value="PNPOx_N"/>
    <property type="match status" value="1"/>
</dbReference>
<feature type="domain" description="Pyridoxamine 5'-phosphate oxidase N-terminal" evidence="3">
    <location>
        <begin position="25"/>
        <end position="135"/>
    </location>
</feature>